<dbReference type="AlphaFoldDB" id="A0A7T8EFV7"/>
<name>A0A7T8EFV7_9GAMM</name>
<sequence length="255" mass="28687">MKWISTTTWIGLAVTLLFLCLTPVIIDEVLIREMGMSQSGAEKLQLLFLSAFIVLCLCLFTFRRYQKLTLTMAIIASLPFIPWSIFFLDGLGNDMKRYRFRNLQKSDPEEVKQHHTVFKYADITGGTAIMMAIGVLMMGFGSAVGGFMAFAALFAMIKYQIKKSGYLFAIVNEGISFSPDSSGKQFYLLPLDKITLGYQDSSKLTLKVRDEQGVSHELRILYGMIDKSQRDEAQQQLLACLEPRDSKAPTQAESL</sequence>
<keyword evidence="1" id="KW-1133">Transmembrane helix</keyword>
<organism evidence="2">
    <name type="scientific">Shewanella algae</name>
    <dbReference type="NCBI Taxonomy" id="38313"/>
    <lineage>
        <taxon>Bacteria</taxon>
        <taxon>Pseudomonadati</taxon>
        <taxon>Pseudomonadota</taxon>
        <taxon>Gammaproteobacteria</taxon>
        <taxon>Alteromonadales</taxon>
        <taxon>Shewanellaceae</taxon>
        <taxon>Shewanella</taxon>
    </lineage>
</organism>
<reference evidence="2" key="1">
    <citation type="submission" date="2018-09" db="EMBL/GenBank/DDBJ databases">
        <title>Genome sequencing and analysis.</title>
        <authorList>
            <person name="Huang Y.-T."/>
        </authorList>
    </citation>
    <scope>NUCLEOTIDE SEQUENCE</scope>
    <source>
        <strain evidence="2">HIDE</strain>
    </source>
</reference>
<gene>
    <name evidence="2" type="ORF">D7032_21660</name>
</gene>
<feature type="transmembrane region" description="Helical" evidence="1">
    <location>
        <begin position="69"/>
        <end position="88"/>
    </location>
</feature>
<dbReference type="RefSeq" id="WP_208135112.1">
    <property type="nucleotide sequence ID" value="NZ_CP032664.1"/>
</dbReference>
<feature type="transmembrane region" description="Helical" evidence="1">
    <location>
        <begin position="128"/>
        <end position="157"/>
    </location>
</feature>
<keyword evidence="1" id="KW-0812">Transmembrane</keyword>
<proteinExistence type="predicted"/>
<accession>A0A7T8EFV7</accession>
<feature type="transmembrane region" description="Helical" evidence="1">
    <location>
        <begin position="7"/>
        <end position="26"/>
    </location>
</feature>
<evidence type="ECO:0000313" key="2">
    <source>
        <dbReference type="EMBL" id="QQO85646.1"/>
    </source>
</evidence>
<feature type="transmembrane region" description="Helical" evidence="1">
    <location>
        <begin position="46"/>
        <end position="62"/>
    </location>
</feature>
<keyword evidence="1" id="KW-0472">Membrane</keyword>
<evidence type="ECO:0000256" key="1">
    <source>
        <dbReference type="SAM" id="Phobius"/>
    </source>
</evidence>
<dbReference type="EMBL" id="CP032664">
    <property type="protein sequence ID" value="QQO85646.1"/>
    <property type="molecule type" value="Genomic_DNA"/>
</dbReference>
<protein>
    <submittedName>
        <fullName evidence="2">Uncharacterized protein</fullName>
    </submittedName>
</protein>